<sequence>GTPYLLSLGMRRSYMSLVWLAGPLSGLIMQPLVGAFSDRCTSRFGRRRPFMLGGTVVVIFGLMLIGWVREIGGALAANDEQAATLSIAIAVAAFYLVDFAVNTVQATIRALIVDVLPGDKQEQGNAWAGGMIGVGSVGGYFFGMMDLVSAFPYFGNTQMKVLCTFASMALFSAVSITCLTTHERSFDAPLTIANRPSSSSSPPSSRMALFNPCAITRQLIRTMHQLPSSIQRICNVQFFAWIGWFPFLFYATTWVAELKSSADLQQQQQHIDGDTVRDTVGATTRAGSFAFLLHSLVSLVTACLLPLTVATGQGRASTSTSAKHHPLGKLRWSFGQWFDLHRIYTLSHLLFGTAMLATLFASAVWFATLLIAVCGISWAIIMWAPFALIGEIVNRDADIVRPMDDEDVVIPSAHPPLPPPPTSVSMPSLTASQQAEYHPLADTHHAATATSSFSSPTRHHHASDTTSVIGLPPLSLHANESSHEDDDEYDEDDDEDRMIGLTLDGRRLSDCAGEILGIHNVYVVIPQFVSTFASSILFALFDHFAPPAAIGWILRLGGISVLWAAYLSTKIRTA</sequence>
<dbReference type="GO" id="GO:0008506">
    <property type="term" value="F:sucrose:proton symporter activity"/>
    <property type="evidence" value="ECO:0007669"/>
    <property type="project" value="TreeGrafter"/>
</dbReference>
<feature type="compositionally biased region" description="Acidic residues" evidence="6">
    <location>
        <begin position="483"/>
        <end position="494"/>
    </location>
</feature>
<dbReference type="SUPFAM" id="SSF103473">
    <property type="entry name" value="MFS general substrate transporter"/>
    <property type="match status" value="1"/>
</dbReference>
<dbReference type="GO" id="GO:0005886">
    <property type="term" value="C:plasma membrane"/>
    <property type="evidence" value="ECO:0007669"/>
    <property type="project" value="TreeGrafter"/>
</dbReference>
<dbReference type="AlphaFoldDB" id="A0A4P9YYU9"/>
<feature type="non-terminal residue" evidence="8">
    <location>
        <position position="1"/>
    </location>
</feature>
<dbReference type="OrthoDB" id="28755at2759"/>
<dbReference type="Gene3D" id="1.20.1250.20">
    <property type="entry name" value="MFS general substrate transporter like domains"/>
    <property type="match status" value="1"/>
</dbReference>
<accession>A0A4P9YYU9</accession>
<feature type="transmembrane region" description="Helical" evidence="7">
    <location>
        <begin position="157"/>
        <end position="179"/>
    </location>
</feature>
<feature type="compositionally biased region" description="Pro residues" evidence="6">
    <location>
        <begin position="413"/>
        <end position="422"/>
    </location>
</feature>
<feature type="region of interest" description="Disordered" evidence="6">
    <location>
        <begin position="410"/>
        <end position="429"/>
    </location>
</feature>
<feature type="transmembrane region" description="Helical" evidence="7">
    <location>
        <begin position="521"/>
        <end position="541"/>
    </location>
</feature>
<evidence type="ECO:0000256" key="4">
    <source>
        <dbReference type="ARBA" id="ARBA00022989"/>
    </source>
</evidence>
<dbReference type="PANTHER" id="PTHR19432">
    <property type="entry name" value="SUGAR TRANSPORTER"/>
    <property type="match status" value="1"/>
</dbReference>
<feature type="transmembrane region" description="Helical" evidence="7">
    <location>
        <begin position="238"/>
        <end position="256"/>
    </location>
</feature>
<evidence type="ECO:0000313" key="8">
    <source>
        <dbReference type="EMBL" id="RKP25287.1"/>
    </source>
</evidence>
<dbReference type="PANTHER" id="PTHR19432:SF35">
    <property type="entry name" value="SOLUTE CARRIER FAMILY 45 MEMBER 3 ISOFORM X1"/>
    <property type="match status" value="1"/>
</dbReference>
<name>A0A4P9YYU9_9FUNG</name>
<protein>
    <recommendedName>
        <fullName evidence="10">Major facilitator superfamily domain-containing protein</fullName>
    </recommendedName>
</protein>
<feature type="transmembrane region" description="Helical" evidence="7">
    <location>
        <begin position="87"/>
        <end position="112"/>
    </location>
</feature>
<organism evidence="8 9">
    <name type="scientific">Syncephalis pseudoplumigaleata</name>
    <dbReference type="NCBI Taxonomy" id="1712513"/>
    <lineage>
        <taxon>Eukaryota</taxon>
        <taxon>Fungi</taxon>
        <taxon>Fungi incertae sedis</taxon>
        <taxon>Zoopagomycota</taxon>
        <taxon>Zoopagomycotina</taxon>
        <taxon>Zoopagomycetes</taxon>
        <taxon>Zoopagales</taxon>
        <taxon>Piptocephalidaceae</taxon>
        <taxon>Syncephalis</taxon>
    </lineage>
</organism>
<dbReference type="EMBL" id="KZ989811">
    <property type="protein sequence ID" value="RKP25287.1"/>
    <property type="molecule type" value="Genomic_DNA"/>
</dbReference>
<evidence type="ECO:0008006" key="10">
    <source>
        <dbReference type="Google" id="ProtNLM"/>
    </source>
</evidence>
<evidence type="ECO:0000256" key="1">
    <source>
        <dbReference type="ARBA" id="ARBA00004141"/>
    </source>
</evidence>
<dbReference type="Proteomes" id="UP000278143">
    <property type="component" value="Unassembled WGS sequence"/>
</dbReference>
<dbReference type="InterPro" id="IPR036259">
    <property type="entry name" value="MFS_trans_sf"/>
</dbReference>
<dbReference type="Pfam" id="PF13347">
    <property type="entry name" value="MFS_2"/>
    <property type="match status" value="1"/>
</dbReference>
<keyword evidence="2" id="KW-0813">Transport</keyword>
<feature type="transmembrane region" description="Helical" evidence="7">
    <location>
        <begin position="49"/>
        <end position="67"/>
    </location>
</feature>
<feature type="transmembrane region" description="Helical" evidence="7">
    <location>
        <begin position="14"/>
        <end position="37"/>
    </location>
</feature>
<feature type="transmembrane region" description="Helical" evidence="7">
    <location>
        <begin position="124"/>
        <end position="145"/>
    </location>
</feature>
<keyword evidence="3 7" id="KW-0812">Transmembrane</keyword>
<proteinExistence type="predicted"/>
<feature type="region of interest" description="Disordered" evidence="6">
    <location>
        <begin position="448"/>
        <end position="494"/>
    </location>
</feature>
<gene>
    <name evidence="8" type="ORF">SYNPS1DRAFT_15876</name>
</gene>
<feature type="transmembrane region" description="Helical" evidence="7">
    <location>
        <begin position="547"/>
        <end position="567"/>
    </location>
</feature>
<feature type="transmembrane region" description="Helical" evidence="7">
    <location>
        <begin position="369"/>
        <end position="393"/>
    </location>
</feature>
<evidence type="ECO:0000256" key="5">
    <source>
        <dbReference type="ARBA" id="ARBA00023136"/>
    </source>
</evidence>
<evidence type="ECO:0000313" key="9">
    <source>
        <dbReference type="Proteomes" id="UP000278143"/>
    </source>
</evidence>
<feature type="transmembrane region" description="Helical" evidence="7">
    <location>
        <begin position="343"/>
        <end position="363"/>
    </location>
</feature>
<keyword evidence="5 7" id="KW-0472">Membrane</keyword>
<comment type="subcellular location">
    <subcellularLocation>
        <location evidence="1">Membrane</location>
        <topology evidence="1">Multi-pass membrane protein</topology>
    </subcellularLocation>
</comment>
<feature type="transmembrane region" description="Helical" evidence="7">
    <location>
        <begin position="289"/>
        <end position="309"/>
    </location>
</feature>
<keyword evidence="4 7" id="KW-1133">Transmembrane helix</keyword>
<reference evidence="9" key="1">
    <citation type="journal article" date="2018" name="Nat. Microbiol.">
        <title>Leveraging single-cell genomics to expand the fungal tree of life.</title>
        <authorList>
            <person name="Ahrendt S.R."/>
            <person name="Quandt C.A."/>
            <person name="Ciobanu D."/>
            <person name="Clum A."/>
            <person name="Salamov A."/>
            <person name="Andreopoulos B."/>
            <person name="Cheng J.F."/>
            <person name="Woyke T."/>
            <person name="Pelin A."/>
            <person name="Henrissat B."/>
            <person name="Reynolds N.K."/>
            <person name="Benny G.L."/>
            <person name="Smith M.E."/>
            <person name="James T.Y."/>
            <person name="Grigoriev I.V."/>
        </authorList>
    </citation>
    <scope>NUCLEOTIDE SEQUENCE [LARGE SCALE GENOMIC DNA]</scope>
    <source>
        <strain evidence="9">Benny S71-1</strain>
    </source>
</reference>
<evidence type="ECO:0000256" key="2">
    <source>
        <dbReference type="ARBA" id="ARBA00022448"/>
    </source>
</evidence>
<evidence type="ECO:0000256" key="3">
    <source>
        <dbReference type="ARBA" id="ARBA00022692"/>
    </source>
</evidence>
<evidence type="ECO:0000256" key="6">
    <source>
        <dbReference type="SAM" id="MobiDB-lite"/>
    </source>
</evidence>
<evidence type="ECO:0000256" key="7">
    <source>
        <dbReference type="SAM" id="Phobius"/>
    </source>
</evidence>
<keyword evidence="9" id="KW-1185">Reference proteome</keyword>